<dbReference type="Pfam" id="PF11605">
    <property type="entry name" value="Vps36_ESCRT-II"/>
    <property type="match status" value="1"/>
</dbReference>
<evidence type="ECO:0000256" key="6">
    <source>
        <dbReference type="ARBA" id="ARBA00022927"/>
    </source>
</evidence>
<dbReference type="Gene3D" id="1.10.10.10">
    <property type="entry name" value="Winged helix-like DNA-binding domain superfamily/Winged helix DNA-binding domain"/>
    <property type="match status" value="2"/>
</dbReference>
<proteinExistence type="inferred from homology"/>
<dbReference type="SMART" id="SM00547">
    <property type="entry name" value="ZnF_RBZ"/>
    <property type="match status" value="2"/>
</dbReference>
<evidence type="ECO:0000256" key="4">
    <source>
        <dbReference type="ARBA" id="ARBA00022771"/>
    </source>
</evidence>
<dbReference type="InterPro" id="IPR011993">
    <property type="entry name" value="PH-like_dom_sf"/>
</dbReference>
<dbReference type="Pfam" id="PF16988">
    <property type="entry name" value="Vps36-NZF-N"/>
    <property type="match status" value="1"/>
</dbReference>
<dbReference type="STRING" id="341454.A0A4V3SJI0"/>
<keyword evidence="2 7" id="KW-0813">Transport</keyword>
<comment type="similarity">
    <text evidence="1 7">Belongs to the VPS36 family.</text>
</comment>
<dbReference type="InterPro" id="IPR036443">
    <property type="entry name" value="Znf_RanBP2_sf"/>
</dbReference>
<organism evidence="9 10">
    <name type="scientific">Ascodesmis nigricans</name>
    <dbReference type="NCBI Taxonomy" id="341454"/>
    <lineage>
        <taxon>Eukaryota</taxon>
        <taxon>Fungi</taxon>
        <taxon>Dikarya</taxon>
        <taxon>Ascomycota</taxon>
        <taxon>Pezizomycotina</taxon>
        <taxon>Pezizomycetes</taxon>
        <taxon>Pezizales</taxon>
        <taxon>Ascodesmidaceae</taxon>
        <taxon>Ascodesmis</taxon>
    </lineage>
</organism>
<evidence type="ECO:0000256" key="7">
    <source>
        <dbReference type="RuleBase" id="RU367095"/>
    </source>
</evidence>
<dbReference type="InterPro" id="IPR021648">
    <property type="entry name" value="GLUE_dom"/>
</dbReference>
<dbReference type="PROSITE" id="PS51495">
    <property type="entry name" value="GLUE"/>
    <property type="match status" value="1"/>
</dbReference>
<dbReference type="SUPFAM" id="SSF46785">
    <property type="entry name" value="Winged helix' DNA-binding domain"/>
    <property type="match status" value="1"/>
</dbReference>
<dbReference type="FunFam" id="1.10.10.10:FF:000527">
    <property type="entry name" value="Vacuolar protein sorting protein (Vps36), putative"/>
    <property type="match status" value="1"/>
</dbReference>
<dbReference type="GO" id="GO:0031902">
    <property type="term" value="C:late endosome membrane"/>
    <property type="evidence" value="ECO:0007669"/>
    <property type="project" value="UniProtKB-UniRule"/>
</dbReference>
<dbReference type="InParanoid" id="A0A4V3SJI0"/>
<reference evidence="9 10" key="1">
    <citation type="submission" date="2019-04" db="EMBL/GenBank/DDBJ databases">
        <title>Comparative genomics and transcriptomics to analyze fruiting body development in filamentous ascomycetes.</title>
        <authorList>
            <consortium name="DOE Joint Genome Institute"/>
            <person name="Lutkenhaus R."/>
            <person name="Traeger S."/>
            <person name="Breuer J."/>
            <person name="Kuo A."/>
            <person name="Lipzen A."/>
            <person name="Pangilinan J."/>
            <person name="Dilworth D."/>
            <person name="Sandor L."/>
            <person name="Poggeler S."/>
            <person name="Barry K."/>
            <person name="Grigoriev I.V."/>
            <person name="Nowrousian M."/>
        </authorList>
    </citation>
    <scope>NUCLEOTIDE SEQUENCE [LARGE SCALE GENOMIC DNA]</scope>
    <source>
        <strain evidence="9 10">CBS 389.68</strain>
    </source>
</reference>
<comment type="subunit">
    <text evidence="7">Component of the endosomal sorting complex required for transport II (ESCRT-II).</text>
</comment>
<dbReference type="PANTHER" id="PTHR13128:SF12">
    <property type="entry name" value="VACUOLAR PROTEIN-SORTING-ASSOCIATED PROTEIN 36"/>
    <property type="match status" value="1"/>
</dbReference>
<dbReference type="InterPro" id="IPR036390">
    <property type="entry name" value="WH_DNA-bd_sf"/>
</dbReference>
<dbReference type="OrthoDB" id="271448at2759"/>
<dbReference type="GO" id="GO:0008270">
    <property type="term" value="F:zinc ion binding"/>
    <property type="evidence" value="ECO:0007669"/>
    <property type="project" value="UniProtKB-KW"/>
</dbReference>
<dbReference type="FunCoup" id="A0A4V3SJI0">
    <property type="interactions" value="74"/>
</dbReference>
<dbReference type="PANTHER" id="PTHR13128">
    <property type="entry name" value="VACUOLAR PROTEIN-SORTING-ASSOCIATED PROTEIN 36"/>
    <property type="match status" value="1"/>
</dbReference>
<dbReference type="Gene3D" id="2.30.30.380">
    <property type="entry name" value="Zn-finger domain of Sec23/24"/>
    <property type="match status" value="2"/>
</dbReference>
<dbReference type="SUPFAM" id="SSF90209">
    <property type="entry name" value="Ran binding protein zinc finger-like"/>
    <property type="match status" value="1"/>
</dbReference>
<name>A0A4V3SJI0_9PEZI</name>
<dbReference type="GO" id="GO:0043328">
    <property type="term" value="P:protein transport to vacuole involved in ubiquitin-dependent protein catabolic process via the multivesicular body sorting pathway"/>
    <property type="evidence" value="ECO:0007669"/>
    <property type="project" value="UniProtKB-UniRule"/>
</dbReference>
<evidence type="ECO:0000259" key="8">
    <source>
        <dbReference type="PROSITE" id="PS51495"/>
    </source>
</evidence>
<keyword evidence="7" id="KW-0967">Endosome</keyword>
<dbReference type="InterPro" id="IPR037855">
    <property type="entry name" value="Vps36"/>
</dbReference>
<dbReference type="AlphaFoldDB" id="A0A4V3SJI0"/>
<keyword evidence="4" id="KW-0863">Zinc-finger</keyword>
<sequence length="523" mass="56473">MLARVSLTAANRPELLPDESLLFVQPNVGLYEGKNKLPNHQNGFAYLTTHRAAYVDNAQPRKYSVAVELKDVDRVEPYAGFLKSSPKITLHLKVNATGSASSTNTSNIPSTPSPTPPQTVTWICPICSFSNPLPSNHVPGLSEAPSCLTCGIKPSPSILTAALNAPPPPPSSSTCPRCTFHNHPSLSSCEICGASLISTAALLETSKIPSNLPPPQPQPPVSQIIKFSFRGGGHGSFLTHLRSALIQRKWLLHSAPPIPRPPPPLPNPPSHASAGIAGLESTISARRNTAIQTLGSGAFEDIDSLRAHGKDLIALAESFKARFNSTPGDGDTVSSSLARSASDITQHLNLISKDQLPSGDEAGWIDELSRQVADFLLTNKILQREGGVMTLIDVFAVLNRARAGIDLISPSDLKKAVDRFSALKLPVRCKKMKSGLVVVRDAGRTEEVVARQVREWLGWDMGVTVRDAAEKFGWSLGVAQEELEEAERRGWVCREVGIEGVRFWGNRFLWRRGEEEEEGAGEG</sequence>
<evidence type="ECO:0000256" key="5">
    <source>
        <dbReference type="ARBA" id="ARBA00022833"/>
    </source>
</evidence>
<protein>
    <recommendedName>
        <fullName evidence="7">Vacuolar protein-sorting-associated protein 36</fullName>
    </recommendedName>
    <alternativeName>
        <fullName evidence="7">ESCRT-II complex subunit VPS36</fullName>
    </alternativeName>
</protein>
<keyword evidence="5" id="KW-0862">Zinc</keyword>
<dbReference type="InterPro" id="IPR001876">
    <property type="entry name" value="Znf_RanBP2"/>
</dbReference>
<keyword evidence="3" id="KW-0479">Metal-binding</keyword>
<comment type="subcellular location">
    <subcellularLocation>
        <location evidence="7">Cytoplasm</location>
    </subcellularLocation>
    <subcellularLocation>
        <location evidence="7">Endosome</location>
    </subcellularLocation>
</comment>
<evidence type="ECO:0000256" key="2">
    <source>
        <dbReference type="ARBA" id="ARBA00022448"/>
    </source>
</evidence>
<keyword evidence="10" id="KW-1185">Reference proteome</keyword>
<evidence type="ECO:0000313" key="10">
    <source>
        <dbReference type="Proteomes" id="UP000298138"/>
    </source>
</evidence>
<accession>A0A4V3SJI0</accession>
<dbReference type="GO" id="GO:0032266">
    <property type="term" value="F:phosphatidylinositol-3-phosphate binding"/>
    <property type="evidence" value="ECO:0007669"/>
    <property type="project" value="UniProtKB-UniRule"/>
</dbReference>
<evidence type="ECO:0000256" key="3">
    <source>
        <dbReference type="ARBA" id="ARBA00022723"/>
    </source>
</evidence>
<dbReference type="GO" id="GO:0000814">
    <property type="term" value="C:ESCRT II complex"/>
    <property type="evidence" value="ECO:0007669"/>
    <property type="project" value="UniProtKB-UniRule"/>
</dbReference>
<dbReference type="Proteomes" id="UP000298138">
    <property type="component" value="Unassembled WGS sequence"/>
</dbReference>
<gene>
    <name evidence="9" type="ORF">EX30DRAFT_353912</name>
</gene>
<keyword evidence="7" id="KW-0963">Cytoplasm</keyword>
<dbReference type="EMBL" id="ML220113">
    <property type="protein sequence ID" value="TGZ84155.1"/>
    <property type="molecule type" value="Genomic_DNA"/>
</dbReference>
<feature type="domain" description="GLUE N-terminal" evidence="8">
    <location>
        <begin position="5"/>
        <end position="257"/>
    </location>
</feature>
<dbReference type="InterPro" id="IPR031558">
    <property type="entry name" value="Vps36-NZF-N"/>
</dbReference>
<evidence type="ECO:0000256" key="1">
    <source>
        <dbReference type="ARBA" id="ARBA00009697"/>
    </source>
</evidence>
<evidence type="ECO:0000313" key="9">
    <source>
        <dbReference type="EMBL" id="TGZ84155.1"/>
    </source>
</evidence>
<dbReference type="InterPro" id="IPR040608">
    <property type="entry name" value="Snf8/Vps36"/>
</dbReference>
<keyword evidence="6 7" id="KW-0653">Protein transport</keyword>
<dbReference type="Gene3D" id="2.30.29.30">
    <property type="entry name" value="Pleckstrin-homology domain (PH domain)/Phosphotyrosine-binding domain (PTB)"/>
    <property type="match status" value="1"/>
</dbReference>
<dbReference type="SUPFAM" id="SSF50729">
    <property type="entry name" value="PH domain-like"/>
    <property type="match status" value="2"/>
</dbReference>
<dbReference type="InterPro" id="IPR036388">
    <property type="entry name" value="WH-like_DNA-bd_sf"/>
</dbReference>
<dbReference type="GO" id="GO:0043130">
    <property type="term" value="F:ubiquitin binding"/>
    <property type="evidence" value="ECO:0007669"/>
    <property type="project" value="UniProtKB-UniRule"/>
</dbReference>
<comment type="function">
    <text evidence="7">Component of the ESCRT-II complex (endosomal sorting complex required for transport II), which is required for multivesicular body (MVB) formation and sorting of endosomal cargo proteins into MVBs.</text>
</comment>
<dbReference type="Pfam" id="PF04157">
    <property type="entry name" value="EAP30"/>
    <property type="match status" value="1"/>
</dbReference>